<accession>A0A7J7FK87</accession>
<feature type="compositionally biased region" description="Basic and acidic residues" evidence="1">
    <location>
        <begin position="27"/>
        <end position="65"/>
    </location>
</feature>
<dbReference type="AlphaFoldDB" id="A0A7J7FK87"/>
<organism evidence="2 3">
    <name type="scientific">Diceros bicornis minor</name>
    <name type="common">South-central black rhinoceros</name>
    <dbReference type="NCBI Taxonomy" id="77932"/>
    <lineage>
        <taxon>Eukaryota</taxon>
        <taxon>Metazoa</taxon>
        <taxon>Chordata</taxon>
        <taxon>Craniata</taxon>
        <taxon>Vertebrata</taxon>
        <taxon>Euteleostomi</taxon>
        <taxon>Mammalia</taxon>
        <taxon>Eutheria</taxon>
        <taxon>Laurasiatheria</taxon>
        <taxon>Perissodactyla</taxon>
        <taxon>Rhinocerotidae</taxon>
        <taxon>Diceros</taxon>
    </lineage>
</organism>
<protein>
    <submittedName>
        <fullName evidence="2">Uncharacterized protein</fullName>
    </submittedName>
</protein>
<reference evidence="2 3" key="1">
    <citation type="journal article" date="2020" name="Mol. Biol. Evol.">
        <title>Interspecific Gene Flow and the Evolution of Specialization in Black and White Rhinoceros.</title>
        <authorList>
            <person name="Moodley Y."/>
            <person name="Westbury M.V."/>
            <person name="Russo I.M."/>
            <person name="Gopalakrishnan S."/>
            <person name="Rakotoarivelo A."/>
            <person name="Olsen R.A."/>
            <person name="Prost S."/>
            <person name="Tunstall T."/>
            <person name="Ryder O.A."/>
            <person name="Dalen L."/>
            <person name="Bruford M.W."/>
        </authorList>
    </citation>
    <scope>NUCLEOTIDE SEQUENCE [LARGE SCALE GENOMIC DNA]</scope>
    <source>
        <strain evidence="2">SBR-YM</strain>
        <tissue evidence="2">Skin</tissue>
    </source>
</reference>
<feature type="compositionally biased region" description="Low complexity" evidence="1">
    <location>
        <begin position="90"/>
        <end position="99"/>
    </location>
</feature>
<dbReference type="EMBL" id="JACDTQ010000370">
    <property type="protein sequence ID" value="KAF5928470.1"/>
    <property type="molecule type" value="Genomic_DNA"/>
</dbReference>
<sequence length="176" mass="18035">MGCPLRSQAWVRRRRWGREAGSGGRGGGERADVRIGAREGGRGAAREGGEGGRGERDGGGREPRRAPRARSRLLRLLRVRSARPRRDGLARGLPLLLPRPAAPPPRRAPPAGEWPRYAGREGGGLCVTAGRAVPGAGARGRGAAGARGGAGSGAGAPGLGLGVGDRASRGSWRPGK</sequence>
<feature type="compositionally biased region" description="Basic residues" evidence="1">
    <location>
        <begin position="66"/>
        <end position="83"/>
    </location>
</feature>
<feature type="compositionally biased region" description="Gly residues" evidence="1">
    <location>
        <begin position="137"/>
        <end position="163"/>
    </location>
</feature>
<gene>
    <name evidence="2" type="ORF">HPG69_015076</name>
</gene>
<name>A0A7J7FK87_DICBM</name>
<comment type="caution">
    <text evidence="2">The sequence shown here is derived from an EMBL/GenBank/DDBJ whole genome shotgun (WGS) entry which is preliminary data.</text>
</comment>
<keyword evidence="3" id="KW-1185">Reference proteome</keyword>
<dbReference type="Proteomes" id="UP000551758">
    <property type="component" value="Unassembled WGS sequence"/>
</dbReference>
<evidence type="ECO:0000313" key="2">
    <source>
        <dbReference type="EMBL" id="KAF5928470.1"/>
    </source>
</evidence>
<feature type="region of interest" description="Disordered" evidence="1">
    <location>
        <begin position="1"/>
        <end position="176"/>
    </location>
</feature>
<evidence type="ECO:0000313" key="3">
    <source>
        <dbReference type="Proteomes" id="UP000551758"/>
    </source>
</evidence>
<proteinExistence type="predicted"/>
<evidence type="ECO:0000256" key="1">
    <source>
        <dbReference type="SAM" id="MobiDB-lite"/>
    </source>
</evidence>